<feature type="signal peptide" evidence="1">
    <location>
        <begin position="1"/>
        <end position="23"/>
    </location>
</feature>
<evidence type="ECO:0000259" key="2">
    <source>
        <dbReference type="PROSITE" id="PS51208"/>
    </source>
</evidence>
<gene>
    <name evidence="3" type="ORF">HMPREF9309_00661</name>
</gene>
<accession>S3XIH0</accession>
<evidence type="ECO:0000313" key="3">
    <source>
        <dbReference type="EMBL" id="EPH09142.1"/>
    </source>
</evidence>
<dbReference type="SUPFAM" id="SSF103515">
    <property type="entry name" value="Autotransporter"/>
    <property type="match status" value="1"/>
</dbReference>
<dbReference type="RefSeq" id="WP_016646516.1">
    <property type="nucleotide sequence ID" value="NZ_KE340326.1"/>
</dbReference>
<dbReference type="Gene3D" id="2.40.128.130">
    <property type="entry name" value="Autotransporter beta-domain"/>
    <property type="match status" value="1"/>
</dbReference>
<dbReference type="Proteomes" id="UP000014539">
    <property type="component" value="Unassembled WGS sequence"/>
</dbReference>
<feature type="domain" description="Autotransporter" evidence="2">
    <location>
        <begin position="895"/>
        <end position="1158"/>
    </location>
</feature>
<dbReference type="PATRIC" id="fig|883165.3.peg.676"/>
<protein>
    <recommendedName>
        <fullName evidence="2">Autotransporter domain-containing protein</fullName>
    </recommendedName>
</protein>
<comment type="caution">
    <text evidence="3">The sequence shown here is derived from an EMBL/GenBank/DDBJ whole genome shotgun (WGS) entry which is preliminary data.</text>
</comment>
<reference evidence="3 4" key="1">
    <citation type="submission" date="2013-06" db="EMBL/GenBank/DDBJ databases">
        <title>The Genome Sequence of Campylobacter ureolyticus ACS-301-V-SCH3B.</title>
        <authorList>
            <consortium name="The Broad Institute Genomics Platform"/>
            <person name="Earl A."/>
            <person name="Ward D."/>
            <person name="Feldgarden M."/>
            <person name="Gevers D."/>
            <person name="Saerens B."/>
            <person name="Vaneechoutte M."/>
            <person name="Walker B."/>
            <person name="Young S."/>
            <person name="Zeng Q."/>
            <person name="Gargeya S."/>
            <person name="Fitzgerald M."/>
            <person name="Haas B."/>
            <person name="Abouelleil A."/>
            <person name="Allen A.W."/>
            <person name="Alvarado L."/>
            <person name="Arachchi H.M."/>
            <person name="Berlin A.M."/>
            <person name="Chapman S.B."/>
            <person name="Gainer-Dewar J."/>
            <person name="Goldberg J."/>
            <person name="Griggs A."/>
            <person name="Gujja S."/>
            <person name="Hansen M."/>
            <person name="Howarth C."/>
            <person name="Imamovic A."/>
            <person name="Ireland A."/>
            <person name="Larimer J."/>
            <person name="McCowan C."/>
            <person name="Murphy C."/>
            <person name="Pearson M."/>
            <person name="Poon T.W."/>
            <person name="Priest M."/>
            <person name="Roberts A."/>
            <person name="Saif S."/>
            <person name="Shea T."/>
            <person name="Sisk P."/>
            <person name="Sykes S."/>
            <person name="Wortman J."/>
            <person name="Nusbaum C."/>
            <person name="Birren B."/>
        </authorList>
    </citation>
    <scope>NUCLEOTIDE SEQUENCE [LARGE SCALE GENOMIC DNA]</scope>
    <source>
        <strain evidence="3 4">ACS-301-V-Sch3b</strain>
    </source>
</reference>
<evidence type="ECO:0000313" key="4">
    <source>
        <dbReference type="Proteomes" id="UP000014539"/>
    </source>
</evidence>
<keyword evidence="4" id="KW-1185">Reference proteome</keyword>
<dbReference type="NCBIfam" id="NF038205">
    <property type="entry name" value="Campy_LoFi_RPT"/>
    <property type="match status" value="1"/>
</dbReference>
<keyword evidence="1" id="KW-0732">Signal</keyword>
<dbReference type="InterPro" id="IPR005546">
    <property type="entry name" value="Autotransporte_beta"/>
</dbReference>
<name>S3XIH0_9BACT</name>
<proteinExistence type="predicted"/>
<dbReference type="AlphaFoldDB" id="S3XIH0"/>
<dbReference type="EMBL" id="AGYD01000005">
    <property type="protein sequence ID" value="EPH09142.1"/>
    <property type="molecule type" value="Genomic_DNA"/>
</dbReference>
<dbReference type="SMART" id="SM00869">
    <property type="entry name" value="Autotransporter"/>
    <property type="match status" value="1"/>
</dbReference>
<dbReference type="Pfam" id="PF03797">
    <property type="entry name" value="Autotransporter"/>
    <property type="match status" value="1"/>
</dbReference>
<organism evidence="3 4">
    <name type="scientific">Campylobacter ureolyticus ACS-301-V-Sch3b</name>
    <dbReference type="NCBI Taxonomy" id="883165"/>
    <lineage>
        <taxon>Bacteria</taxon>
        <taxon>Pseudomonadati</taxon>
        <taxon>Campylobacterota</taxon>
        <taxon>Epsilonproteobacteria</taxon>
        <taxon>Campylobacterales</taxon>
        <taxon>Campylobacteraceae</taxon>
        <taxon>Campylobacter</taxon>
    </lineage>
</organism>
<dbReference type="HOGENOM" id="CLU_008505_0_0_7"/>
<sequence>MKNIVISSILAAMLCGTINASEADFVDKKSDFDFSGFDFTYTGIPQVGSNLSFFKDSGLKEINVGNIPNQKNFTLDGITNTDDQVSYIAGGAQSSDIKNYTLEVDLSHLDKSTTPDKNTAHLIGGLSVKNNALNNKLIFTNIPGNPERKINLYGGISLSQNTNNNLVNVTGIKDGSDKGGLFKIFSGFSFEGEANENKVTINESKIQDSVFGGVSTKKSANLNVVDINSAEVVGNVDGGRSFGGDMQYEASNNEVNIKDSEIGGLTTAGFAMMNSNSNKVVIESSKIGTKTGQMNIVDSVIGGRSSAGTANLNKVLIKGNSEIFQKVVGGQADEGKEANSNKVFVESSNMKVPNIDDTVIIGGHGGNNGAEKNSVIVTSKSKLEGMVIGGFSRNGVILNEVTVDNSTVDGNIYGGFSNTFSNTYQGKANSNSVVIRNKTEANGAVHGGYANNDASLNNVLISDSSIMYKVYGGFSELGNANENAVNITSSSYVDNTIFGGVSIKNGDANNNIVNISSSHADWVIYGGYSQEGNANSNQVLADSSEMANDIYGGESEDKNANNNKVSLKFSNVGSSVTGGSAKDEANNNILDITSSNIGDSIHGGKSTEGAANNNKVLLKISKVGSSVAGGSAKDEVNNNILDITSSNIGGDVYGGYSNEGDAINNTVNLFHNSARDLALGKHFLVKGVIHGGFSDGNNKDAILGNKLNVTGKNLIAGNINNFDEVNFNLPKDIKTNDVVLQLTKNEPTTLKSVKVNPYVEQGESKAIVKNLKPKEKIYIIKKASIDENTLEEEQAIDKDLEIKSKELTKATKSIVSEVGASTIYNVKLNKDESNLYLEVGEIESTTPTPTPKPNKPITPKVNPKLNHTLIPNLASSHVVNQMSDLMGDNISNIAMLDDNISVNTDNIISFGYIKGYKSNIDKSDTDINGVVVDVGVASRADNALMGGFFEYSYADYDGSANSYSSDGKINAYAVGALARFDLRNNFFIDSYAKIGKLNNKYTLKGYDNLNINKDSTFYSLGAFLGHDSYFDRFMLTNRLGYAYSNVDGYDLDINGETLNIKDISSKRIKFDSIAYYNTNTDTNLYARARLIYELDGKSSTYAPNINKTIESTNKGFSGGGELGVIYSIKPLSNISFGVGAMGGKIDELSANLRFVYGW</sequence>
<evidence type="ECO:0000256" key="1">
    <source>
        <dbReference type="SAM" id="SignalP"/>
    </source>
</evidence>
<feature type="chain" id="PRO_5004513723" description="Autotransporter domain-containing protein" evidence="1">
    <location>
        <begin position="24"/>
        <end position="1158"/>
    </location>
</feature>
<dbReference type="InterPro" id="IPR036709">
    <property type="entry name" value="Autotransporte_beta_dom_sf"/>
</dbReference>
<dbReference type="PROSITE" id="PS51208">
    <property type="entry name" value="AUTOTRANSPORTER"/>
    <property type="match status" value="1"/>
</dbReference>